<keyword evidence="5" id="KW-0611">Plant defense</keyword>
<protein>
    <recommendedName>
        <fullName evidence="7">AAA+ ATPase domain-containing protein</fullName>
    </recommendedName>
</protein>
<keyword evidence="9" id="KW-1185">Reference proteome</keyword>
<dbReference type="AlphaFoldDB" id="A0AA38YK75"/>
<dbReference type="PROSITE" id="PS51450">
    <property type="entry name" value="LRR"/>
    <property type="match status" value="1"/>
</dbReference>
<dbReference type="Gene3D" id="1.10.8.430">
    <property type="entry name" value="Helical domain of apoptotic protease-activating factors"/>
    <property type="match status" value="1"/>
</dbReference>
<evidence type="ECO:0000256" key="3">
    <source>
        <dbReference type="ARBA" id="ARBA00022737"/>
    </source>
</evidence>
<dbReference type="PANTHER" id="PTHR33463:SF202">
    <property type="entry name" value="NB-ARC DOMAIN-CONTAINING PROTEIN"/>
    <property type="match status" value="1"/>
</dbReference>
<dbReference type="InterPro" id="IPR002182">
    <property type="entry name" value="NB-ARC"/>
</dbReference>
<dbReference type="SUPFAM" id="SSF52058">
    <property type="entry name" value="L domain-like"/>
    <property type="match status" value="2"/>
</dbReference>
<evidence type="ECO:0000313" key="8">
    <source>
        <dbReference type="EMBL" id="KAJ9671989.1"/>
    </source>
</evidence>
<organism evidence="8 9">
    <name type="scientific">Vitis rotundifolia</name>
    <name type="common">Muscadine grape</name>
    <dbReference type="NCBI Taxonomy" id="103349"/>
    <lineage>
        <taxon>Eukaryota</taxon>
        <taxon>Viridiplantae</taxon>
        <taxon>Streptophyta</taxon>
        <taxon>Embryophyta</taxon>
        <taxon>Tracheophyta</taxon>
        <taxon>Spermatophyta</taxon>
        <taxon>Magnoliopsida</taxon>
        <taxon>eudicotyledons</taxon>
        <taxon>Gunneridae</taxon>
        <taxon>Pentapetalae</taxon>
        <taxon>rosids</taxon>
        <taxon>Vitales</taxon>
        <taxon>Vitaceae</taxon>
        <taxon>Viteae</taxon>
        <taxon>Vitis</taxon>
    </lineage>
</organism>
<feature type="domain" description="AAA+ ATPase" evidence="7">
    <location>
        <begin position="166"/>
        <end position="307"/>
    </location>
</feature>
<dbReference type="GO" id="GO:0005524">
    <property type="term" value="F:ATP binding"/>
    <property type="evidence" value="ECO:0007669"/>
    <property type="project" value="UniProtKB-KW"/>
</dbReference>
<sequence length="1004" mass="113483">MECAIACLSSAVSSFSEHLCGLIWSKVGNPFTFKSSYSHLQQELQRLNDLKSTVERDHDESLAGVNDWSRNVEETGCKVRPMQAKIEANKERCCGGFKNLFLQSREVAEVLKEVRGLDVRGNCLANLLAANRQARAVELMPVESIDHQLAASKYLATIMNLLNDDAVRTIGVWGQGGIGKTTLVKNLNNMLKDASSTTPTFSIVIWITVSREWDLKSIQEQIAQRLKMEEKTKESPESLAARICERLKREEKFLLLLDDVWKEIDLDALGIPRPEDHAACKIILTTRFLNVCRGMKTDREIAIHVLNDDEAWKLFCKNAGEAAILEDVEPVARAITKECRGLPLAINVMGTSMRKKTSKDLWEYALTELRRSVPHNIYGVEDRVYKPLKWSYDSLQGNIQSCFLYCSLYPEDFSIKISELVQCWLGEGLLDVDEQQSYEDIYKSGVALVENLKDCCLLENGDGRRSRTVKMHDVVRDVAIWIASSSEDECKSLVQSGIGLRKFPESRLTPSLKRISFMHNGLKWLPDSQIPCSEASTLLLQNNYRLEMVPEAFLLGFQSLRVLNLSNTNIQRLPLSLIHLGELRALLLSHCRWLNELPPVGRLSKLQVLDCSNSGILKLPEGMEQLSNLRELNLSGTQELKTFRAGLVSRLSGLEILDMSDSNCRWCLKTGTNEGNAALLEELGCLERLIVLMVDLHGTTHPFSEYAPWMERLKSFRIRVSRVRVTISDITRSLRPQKFLRLSNIFTNSFKNKDGKFEERKLLLSGLDLSGKLNGCLLTCAAVLELDGCMGLNNLFDSVGTFVYLKSLSISSSNVRFKPTGGCRSPNDLLPNLEELYLASLPSLESISELVGSLGLKFSRLKLMTVFFCPKLKYLLSCDDFTQPLEKLELIFLANCSNLSDMFIYSSGETSMPCPVAPNLQKIMLLVLPNLKTLSRQEETWQHLEHIYVGGCRNLKKLPLNEQSANTLKEIRGEQEWWKQLEWDDDVTSSTLQPLFKGPQWEHF</sequence>
<evidence type="ECO:0000256" key="4">
    <source>
        <dbReference type="ARBA" id="ARBA00022741"/>
    </source>
</evidence>
<proteinExistence type="inferred from homology"/>
<evidence type="ECO:0000256" key="5">
    <source>
        <dbReference type="ARBA" id="ARBA00022821"/>
    </source>
</evidence>
<dbReference type="Pfam" id="PF00931">
    <property type="entry name" value="NB-ARC"/>
    <property type="match status" value="1"/>
</dbReference>
<comment type="similarity">
    <text evidence="1">Belongs to the disease resistance NB-LRR family.</text>
</comment>
<name>A0AA38YK75_VITRO</name>
<dbReference type="FunFam" id="1.10.8.430:FF:000003">
    <property type="entry name" value="Probable disease resistance protein At5g66910"/>
    <property type="match status" value="1"/>
</dbReference>
<reference evidence="8 9" key="1">
    <citation type="journal article" date="2023" name="BMC Biotechnol.">
        <title>Vitis rotundifolia cv Carlos genome sequencing.</title>
        <authorList>
            <person name="Huff M."/>
            <person name="Hulse-Kemp A."/>
            <person name="Scheffler B."/>
            <person name="Youngblood R."/>
            <person name="Simpson S."/>
            <person name="Babiker E."/>
            <person name="Staton M."/>
        </authorList>
    </citation>
    <scope>NUCLEOTIDE SEQUENCE [LARGE SCALE GENOMIC DNA]</scope>
    <source>
        <tissue evidence="8">Leaf</tissue>
    </source>
</reference>
<keyword evidence="6" id="KW-0067">ATP-binding</keyword>
<dbReference type="InterPro" id="IPR027417">
    <property type="entry name" value="P-loop_NTPase"/>
</dbReference>
<evidence type="ECO:0000259" key="7">
    <source>
        <dbReference type="SMART" id="SM00382"/>
    </source>
</evidence>
<keyword evidence="2" id="KW-0433">Leucine-rich repeat</keyword>
<dbReference type="InterPro" id="IPR032675">
    <property type="entry name" value="LRR_dom_sf"/>
</dbReference>
<evidence type="ECO:0000256" key="1">
    <source>
        <dbReference type="ARBA" id="ARBA00008894"/>
    </source>
</evidence>
<dbReference type="InterPro" id="IPR050905">
    <property type="entry name" value="Plant_NBS-LRR"/>
</dbReference>
<keyword evidence="4" id="KW-0547">Nucleotide-binding</keyword>
<evidence type="ECO:0000256" key="6">
    <source>
        <dbReference type="ARBA" id="ARBA00022840"/>
    </source>
</evidence>
<evidence type="ECO:0000313" key="9">
    <source>
        <dbReference type="Proteomes" id="UP001168098"/>
    </source>
</evidence>
<dbReference type="GO" id="GO:0043531">
    <property type="term" value="F:ADP binding"/>
    <property type="evidence" value="ECO:0007669"/>
    <property type="project" value="InterPro"/>
</dbReference>
<dbReference type="InterPro" id="IPR003593">
    <property type="entry name" value="AAA+_ATPase"/>
</dbReference>
<evidence type="ECO:0000256" key="2">
    <source>
        <dbReference type="ARBA" id="ARBA00022614"/>
    </source>
</evidence>
<dbReference type="PANTHER" id="PTHR33463">
    <property type="entry name" value="NB-ARC DOMAIN-CONTAINING PROTEIN-RELATED"/>
    <property type="match status" value="1"/>
</dbReference>
<dbReference type="SMART" id="SM00382">
    <property type="entry name" value="AAA"/>
    <property type="match status" value="1"/>
</dbReference>
<dbReference type="Pfam" id="PF23559">
    <property type="entry name" value="WHD_DRP"/>
    <property type="match status" value="1"/>
</dbReference>
<accession>A0AA38YK75</accession>
<dbReference type="Gene3D" id="3.40.50.300">
    <property type="entry name" value="P-loop containing nucleotide triphosphate hydrolases"/>
    <property type="match status" value="1"/>
</dbReference>
<dbReference type="InterPro" id="IPR001611">
    <property type="entry name" value="Leu-rich_rpt"/>
</dbReference>
<dbReference type="Pfam" id="PF23598">
    <property type="entry name" value="LRR_14"/>
    <property type="match status" value="1"/>
</dbReference>
<dbReference type="PRINTS" id="PR00364">
    <property type="entry name" value="DISEASERSIST"/>
</dbReference>
<dbReference type="InterPro" id="IPR036388">
    <property type="entry name" value="WH-like_DNA-bd_sf"/>
</dbReference>
<comment type="caution">
    <text evidence="8">The sequence shown here is derived from an EMBL/GenBank/DDBJ whole genome shotgun (WGS) entry which is preliminary data.</text>
</comment>
<dbReference type="Gene3D" id="1.10.10.10">
    <property type="entry name" value="Winged helix-like DNA-binding domain superfamily/Winged helix DNA-binding domain"/>
    <property type="match status" value="1"/>
</dbReference>
<dbReference type="SUPFAM" id="SSF52540">
    <property type="entry name" value="P-loop containing nucleoside triphosphate hydrolases"/>
    <property type="match status" value="1"/>
</dbReference>
<dbReference type="FunFam" id="3.40.50.300:FF:001091">
    <property type="entry name" value="Probable disease resistance protein At1g61300"/>
    <property type="match status" value="1"/>
</dbReference>
<dbReference type="Gene3D" id="3.80.10.10">
    <property type="entry name" value="Ribonuclease Inhibitor"/>
    <property type="match status" value="2"/>
</dbReference>
<dbReference type="InterPro" id="IPR055414">
    <property type="entry name" value="LRR_R13L4/SHOC2-like"/>
</dbReference>
<keyword evidence="3" id="KW-0677">Repeat</keyword>
<dbReference type="InterPro" id="IPR058922">
    <property type="entry name" value="WHD_DRP"/>
</dbReference>
<dbReference type="FunFam" id="1.10.10.10:FF:000322">
    <property type="entry name" value="Probable disease resistance protein At1g63360"/>
    <property type="match status" value="1"/>
</dbReference>
<dbReference type="Proteomes" id="UP001168098">
    <property type="component" value="Unassembled WGS sequence"/>
</dbReference>
<dbReference type="GO" id="GO:0006952">
    <property type="term" value="P:defense response"/>
    <property type="evidence" value="ECO:0007669"/>
    <property type="project" value="UniProtKB-KW"/>
</dbReference>
<dbReference type="EMBL" id="JARBHA010000019">
    <property type="protein sequence ID" value="KAJ9671989.1"/>
    <property type="molecule type" value="Genomic_DNA"/>
</dbReference>
<dbReference type="InterPro" id="IPR042197">
    <property type="entry name" value="Apaf_helical"/>
</dbReference>
<gene>
    <name evidence="8" type="ORF">PVL29_025575</name>
</gene>